<keyword evidence="4" id="KW-1185">Reference proteome</keyword>
<dbReference type="Gene3D" id="3.40.50.720">
    <property type="entry name" value="NAD(P)-binding Rossmann-like Domain"/>
    <property type="match status" value="1"/>
</dbReference>
<evidence type="ECO:0000313" key="3">
    <source>
        <dbReference type="EMBL" id="TCS95453.1"/>
    </source>
</evidence>
<sequence>MKRLSKKIALVTGAASGIGKAITKKFIEEEALVIATDINKEALNQLKQEYPEVDPVVLNVTSEDDWKKAIHHVMNTHGRIDILVNNAGITSEKPIDEVTPEEYDKVVLVNSRSVFLGLKHTLPEMAKQKSGAVVNMASVTAIVGMGLNPYTASKGAVRAMSKAAATQYGHFNVRVNSVCPGVIETPMTQGLSASRDQLTYLLSQTPLQRLGRPEDIANAVLFLASDESSYVTGLDLIVDGGYAAK</sequence>
<dbReference type="InterPro" id="IPR051122">
    <property type="entry name" value="SDR_DHRS6-like"/>
</dbReference>
<dbReference type="PRINTS" id="PR00081">
    <property type="entry name" value="GDHRDH"/>
</dbReference>
<evidence type="ECO:0000313" key="4">
    <source>
        <dbReference type="Proteomes" id="UP000294937"/>
    </source>
</evidence>
<organism evidence="3 4">
    <name type="scientific">Hazenella coriacea</name>
    <dbReference type="NCBI Taxonomy" id="1179467"/>
    <lineage>
        <taxon>Bacteria</taxon>
        <taxon>Bacillati</taxon>
        <taxon>Bacillota</taxon>
        <taxon>Bacilli</taxon>
        <taxon>Bacillales</taxon>
        <taxon>Thermoactinomycetaceae</taxon>
        <taxon>Hazenella</taxon>
    </lineage>
</organism>
<dbReference type="RefSeq" id="WP_131923459.1">
    <property type="nucleotide sequence ID" value="NZ_SMAG01000002.1"/>
</dbReference>
<name>A0A4R3L6S3_9BACL</name>
<dbReference type="InterPro" id="IPR002347">
    <property type="entry name" value="SDR_fam"/>
</dbReference>
<evidence type="ECO:0000256" key="2">
    <source>
        <dbReference type="ARBA" id="ARBA00023002"/>
    </source>
</evidence>
<dbReference type="CDD" id="cd05233">
    <property type="entry name" value="SDR_c"/>
    <property type="match status" value="1"/>
</dbReference>
<dbReference type="EMBL" id="SMAG01000002">
    <property type="protein sequence ID" value="TCS95453.1"/>
    <property type="molecule type" value="Genomic_DNA"/>
</dbReference>
<dbReference type="FunFam" id="3.40.50.720:FF:000084">
    <property type="entry name" value="Short-chain dehydrogenase reductase"/>
    <property type="match status" value="1"/>
</dbReference>
<keyword evidence="2" id="KW-0560">Oxidoreductase</keyword>
<proteinExistence type="inferred from homology"/>
<accession>A0A4R3L6S3</accession>
<comment type="caution">
    <text evidence="3">The sequence shown here is derived from an EMBL/GenBank/DDBJ whole genome shotgun (WGS) entry which is preliminary data.</text>
</comment>
<dbReference type="PANTHER" id="PTHR43477">
    <property type="entry name" value="DIHYDROANTICAPSIN 7-DEHYDROGENASE"/>
    <property type="match status" value="1"/>
</dbReference>
<dbReference type="AlphaFoldDB" id="A0A4R3L6S3"/>
<dbReference type="Pfam" id="PF13561">
    <property type="entry name" value="adh_short_C2"/>
    <property type="match status" value="1"/>
</dbReference>
<protein>
    <submittedName>
        <fullName evidence="3">NAD(P)-dependent dehydrogenase (Short-subunit alcohol dehydrogenase family)</fullName>
    </submittedName>
</protein>
<dbReference type="InterPro" id="IPR020904">
    <property type="entry name" value="Sc_DH/Rdtase_CS"/>
</dbReference>
<evidence type="ECO:0000256" key="1">
    <source>
        <dbReference type="ARBA" id="ARBA00006484"/>
    </source>
</evidence>
<dbReference type="Proteomes" id="UP000294937">
    <property type="component" value="Unassembled WGS sequence"/>
</dbReference>
<dbReference type="NCBIfam" id="NF005559">
    <property type="entry name" value="PRK07231.1"/>
    <property type="match status" value="1"/>
</dbReference>
<dbReference type="PANTHER" id="PTHR43477:SF1">
    <property type="entry name" value="DIHYDROANTICAPSIN 7-DEHYDROGENASE"/>
    <property type="match status" value="1"/>
</dbReference>
<dbReference type="OrthoDB" id="286404at2"/>
<gene>
    <name evidence="3" type="ORF">EDD58_10223</name>
</gene>
<dbReference type="GO" id="GO:0008206">
    <property type="term" value="P:bile acid metabolic process"/>
    <property type="evidence" value="ECO:0007669"/>
    <property type="project" value="UniProtKB-ARBA"/>
</dbReference>
<dbReference type="PRINTS" id="PR00080">
    <property type="entry name" value="SDRFAMILY"/>
</dbReference>
<comment type="similarity">
    <text evidence="1">Belongs to the short-chain dehydrogenases/reductases (SDR) family.</text>
</comment>
<dbReference type="SUPFAM" id="SSF51735">
    <property type="entry name" value="NAD(P)-binding Rossmann-fold domains"/>
    <property type="match status" value="1"/>
</dbReference>
<dbReference type="PROSITE" id="PS00061">
    <property type="entry name" value="ADH_SHORT"/>
    <property type="match status" value="1"/>
</dbReference>
<dbReference type="GO" id="GO:0016491">
    <property type="term" value="F:oxidoreductase activity"/>
    <property type="evidence" value="ECO:0007669"/>
    <property type="project" value="UniProtKB-KW"/>
</dbReference>
<dbReference type="InterPro" id="IPR036291">
    <property type="entry name" value="NAD(P)-bd_dom_sf"/>
</dbReference>
<reference evidence="3 4" key="1">
    <citation type="submission" date="2019-03" db="EMBL/GenBank/DDBJ databases">
        <title>Genomic Encyclopedia of Type Strains, Phase IV (KMG-IV): sequencing the most valuable type-strain genomes for metagenomic binning, comparative biology and taxonomic classification.</title>
        <authorList>
            <person name="Goeker M."/>
        </authorList>
    </citation>
    <scope>NUCLEOTIDE SEQUENCE [LARGE SCALE GENOMIC DNA]</scope>
    <source>
        <strain evidence="3 4">DSM 45707</strain>
    </source>
</reference>